<dbReference type="SUPFAM" id="SSF48452">
    <property type="entry name" value="TPR-like"/>
    <property type="match status" value="1"/>
</dbReference>
<accession>A0A3N6N2R5</accession>
<sequence length="97" mass="10641">MSCAEAVKLIILFIAVFTKVDYRNLTNIAAIFYEQGKVDVAEACYQAVVDLIPTSADPDINLGFLLSQQEKHEEVIECYNAALKQDKNSVNAMAGLA</sequence>
<dbReference type="OrthoDB" id="146908at2"/>
<evidence type="ECO:0000313" key="2">
    <source>
        <dbReference type="Proteomes" id="UP000269154"/>
    </source>
</evidence>
<dbReference type="Gene3D" id="1.25.40.10">
    <property type="entry name" value="Tetratricopeptide repeat domain"/>
    <property type="match status" value="1"/>
</dbReference>
<dbReference type="Pfam" id="PF13181">
    <property type="entry name" value="TPR_8"/>
    <property type="match status" value="2"/>
</dbReference>
<reference evidence="1 2" key="1">
    <citation type="journal article" date="2018" name="ACS Chem. Biol.">
        <title>Ketoreductase domain dysfunction expands chemodiversity: malyngamide biosynthesis in the cyanobacterium Okeania hirsuta.</title>
        <authorList>
            <person name="Moss N.A."/>
            <person name="Leao T."/>
            <person name="Rankin M."/>
            <person name="McCullough T.M."/>
            <person name="Qu P."/>
            <person name="Korobeynikov A."/>
            <person name="Smith J.L."/>
            <person name="Gerwick L."/>
            <person name="Gerwick W.H."/>
        </authorList>
    </citation>
    <scope>NUCLEOTIDE SEQUENCE [LARGE SCALE GENOMIC DNA]</scope>
    <source>
        <strain evidence="1 2">PAB10Feb10-1</strain>
    </source>
</reference>
<name>A0A3N6N2R5_9CYAN</name>
<proteinExistence type="predicted"/>
<dbReference type="InterPro" id="IPR019734">
    <property type="entry name" value="TPR_rpt"/>
</dbReference>
<protein>
    <submittedName>
        <fullName evidence="1">Tetratricopeptide repeat protein</fullName>
    </submittedName>
</protein>
<keyword evidence="2" id="KW-1185">Reference proteome</keyword>
<comment type="caution">
    <text evidence="1">The sequence shown here is derived from an EMBL/GenBank/DDBJ whole genome shotgun (WGS) entry which is preliminary data.</text>
</comment>
<dbReference type="AlphaFoldDB" id="A0A3N6N2R5"/>
<evidence type="ECO:0000313" key="1">
    <source>
        <dbReference type="EMBL" id="RQH28432.1"/>
    </source>
</evidence>
<dbReference type="SMART" id="SM00028">
    <property type="entry name" value="TPR"/>
    <property type="match status" value="2"/>
</dbReference>
<dbReference type="InterPro" id="IPR011990">
    <property type="entry name" value="TPR-like_helical_dom_sf"/>
</dbReference>
<organism evidence="1 2">
    <name type="scientific">Okeania hirsuta</name>
    <dbReference type="NCBI Taxonomy" id="1458930"/>
    <lineage>
        <taxon>Bacteria</taxon>
        <taxon>Bacillati</taxon>
        <taxon>Cyanobacteriota</taxon>
        <taxon>Cyanophyceae</taxon>
        <taxon>Oscillatoriophycideae</taxon>
        <taxon>Oscillatoriales</taxon>
        <taxon>Microcoleaceae</taxon>
        <taxon>Okeania</taxon>
    </lineage>
</organism>
<dbReference type="EMBL" id="RCBY01000211">
    <property type="protein sequence ID" value="RQH28432.1"/>
    <property type="molecule type" value="Genomic_DNA"/>
</dbReference>
<dbReference type="Proteomes" id="UP000269154">
    <property type="component" value="Unassembled WGS sequence"/>
</dbReference>
<gene>
    <name evidence="1" type="ORF">D5R40_25710</name>
</gene>